<dbReference type="AlphaFoldDB" id="A0A9D1Z139"/>
<feature type="transmembrane region" description="Helical" evidence="5">
    <location>
        <begin position="73"/>
        <end position="92"/>
    </location>
</feature>
<evidence type="ECO:0000256" key="5">
    <source>
        <dbReference type="SAM" id="Phobius"/>
    </source>
</evidence>
<protein>
    <submittedName>
        <fullName evidence="7">GtrA family protein</fullName>
    </submittedName>
</protein>
<dbReference type="GO" id="GO:0000271">
    <property type="term" value="P:polysaccharide biosynthetic process"/>
    <property type="evidence" value="ECO:0007669"/>
    <property type="project" value="InterPro"/>
</dbReference>
<keyword evidence="3 5" id="KW-1133">Transmembrane helix</keyword>
<evidence type="ECO:0000256" key="3">
    <source>
        <dbReference type="ARBA" id="ARBA00022989"/>
    </source>
</evidence>
<keyword evidence="2 5" id="KW-0812">Transmembrane</keyword>
<evidence type="ECO:0000256" key="2">
    <source>
        <dbReference type="ARBA" id="ARBA00022692"/>
    </source>
</evidence>
<evidence type="ECO:0000313" key="7">
    <source>
        <dbReference type="EMBL" id="HIY69443.1"/>
    </source>
</evidence>
<accession>A0A9D1Z139</accession>
<proteinExistence type="predicted"/>
<evidence type="ECO:0000313" key="8">
    <source>
        <dbReference type="Proteomes" id="UP000886844"/>
    </source>
</evidence>
<evidence type="ECO:0000256" key="4">
    <source>
        <dbReference type="ARBA" id="ARBA00023136"/>
    </source>
</evidence>
<feature type="domain" description="GtrA/DPMS transmembrane" evidence="6">
    <location>
        <begin position="5"/>
        <end position="92"/>
    </location>
</feature>
<evidence type="ECO:0000259" key="6">
    <source>
        <dbReference type="Pfam" id="PF04138"/>
    </source>
</evidence>
<comment type="caution">
    <text evidence="7">The sequence shown here is derived from an EMBL/GenBank/DDBJ whole genome shotgun (WGS) entry which is preliminary data.</text>
</comment>
<feature type="transmembrane region" description="Helical" evidence="5">
    <location>
        <begin position="39"/>
        <end position="61"/>
    </location>
</feature>
<evidence type="ECO:0000256" key="1">
    <source>
        <dbReference type="ARBA" id="ARBA00004141"/>
    </source>
</evidence>
<dbReference type="EMBL" id="DXDA01000065">
    <property type="protein sequence ID" value="HIY69443.1"/>
    <property type="molecule type" value="Genomic_DNA"/>
</dbReference>
<reference evidence="7" key="1">
    <citation type="journal article" date="2021" name="PeerJ">
        <title>Extensive microbial diversity within the chicken gut microbiome revealed by metagenomics and culture.</title>
        <authorList>
            <person name="Gilroy R."/>
            <person name="Ravi A."/>
            <person name="Getino M."/>
            <person name="Pursley I."/>
            <person name="Horton D.L."/>
            <person name="Alikhan N.F."/>
            <person name="Baker D."/>
            <person name="Gharbi K."/>
            <person name="Hall N."/>
            <person name="Watson M."/>
            <person name="Adriaenssens E.M."/>
            <person name="Foster-Nyarko E."/>
            <person name="Jarju S."/>
            <person name="Secka A."/>
            <person name="Antonio M."/>
            <person name="Oren A."/>
            <person name="Chaudhuri R.R."/>
            <person name="La Ragione R."/>
            <person name="Hildebrand F."/>
            <person name="Pallen M.J."/>
        </authorList>
    </citation>
    <scope>NUCLEOTIDE SEQUENCE</scope>
    <source>
        <strain evidence="7">5134</strain>
    </source>
</reference>
<comment type="subcellular location">
    <subcellularLocation>
        <location evidence="1">Membrane</location>
        <topology evidence="1">Multi-pass membrane protein</topology>
    </subcellularLocation>
</comment>
<dbReference type="GO" id="GO:0016020">
    <property type="term" value="C:membrane"/>
    <property type="evidence" value="ECO:0007669"/>
    <property type="project" value="UniProtKB-SubCell"/>
</dbReference>
<name>A0A9D1Z139_9BACT</name>
<keyword evidence="4 5" id="KW-0472">Membrane</keyword>
<dbReference type="Proteomes" id="UP000886844">
    <property type="component" value="Unassembled WGS sequence"/>
</dbReference>
<dbReference type="InterPro" id="IPR007267">
    <property type="entry name" value="GtrA_DPMS_TM"/>
</dbReference>
<reference evidence="7" key="2">
    <citation type="submission" date="2021-04" db="EMBL/GenBank/DDBJ databases">
        <authorList>
            <person name="Gilroy R."/>
        </authorList>
    </citation>
    <scope>NUCLEOTIDE SEQUENCE</scope>
    <source>
        <strain evidence="7">5134</strain>
    </source>
</reference>
<organism evidence="7 8">
    <name type="scientific">Candidatus Alistipes intestinigallinarum</name>
    <dbReference type="NCBI Taxonomy" id="2838440"/>
    <lineage>
        <taxon>Bacteria</taxon>
        <taxon>Pseudomonadati</taxon>
        <taxon>Bacteroidota</taxon>
        <taxon>Bacteroidia</taxon>
        <taxon>Bacteroidales</taxon>
        <taxon>Rikenellaceae</taxon>
        <taxon>Alistipes</taxon>
    </lineage>
</organism>
<feature type="non-terminal residue" evidence="7">
    <location>
        <position position="1"/>
    </location>
</feature>
<dbReference type="Pfam" id="PF04138">
    <property type="entry name" value="GtrA_DPMS_TM"/>
    <property type="match status" value="1"/>
</dbReference>
<sequence>ISPHIAAMVLVFPCTFFVGFWLNRYVAFRQSPLGAGTQLFRYLLSIGGSILLTYAGLKLFVEVCGIWPTPAKLLTTLLTTVYSFLAAKYFTFRHAEKV</sequence>
<feature type="transmembrane region" description="Helical" evidence="5">
    <location>
        <begin position="6"/>
        <end position="27"/>
    </location>
</feature>
<gene>
    <name evidence="7" type="ORF">H9828_08500</name>
</gene>